<sequence>MSLGERKRLQDRFIVYRLNEDSPVYEIYDRTHDREACISEETIGDPRFNPALWYARRCCREQNLDESSEIAHWAIGRFVGETAIGRSLERRIQDSLARGAPYLADISVPIDPKVARFGVELDSTTTHLRHYLVIDRHLELTSYLPASRVRDPRFNAASWYEFELEARFLRFPFTSKASDLMWTANSITRGTAPKFDMYRAWYEQELINNATLAGCTRSGSRYRETRIPRYNGTRRR</sequence>
<organism evidence="1 2">
    <name type="scientific">Ephemerocybe angulata</name>
    <dbReference type="NCBI Taxonomy" id="980116"/>
    <lineage>
        <taxon>Eukaryota</taxon>
        <taxon>Fungi</taxon>
        <taxon>Dikarya</taxon>
        <taxon>Basidiomycota</taxon>
        <taxon>Agaricomycotina</taxon>
        <taxon>Agaricomycetes</taxon>
        <taxon>Agaricomycetidae</taxon>
        <taxon>Agaricales</taxon>
        <taxon>Agaricineae</taxon>
        <taxon>Psathyrellaceae</taxon>
        <taxon>Ephemerocybe</taxon>
    </lineage>
</organism>
<keyword evidence="2" id="KW-1185">Reference proteome</keyword>
<name>A0A8H6M0J2_9AGAR</name>
<dbReference type="AlphaFoldDB" id="A0A8H6M0J2"/>
<protein>
    <submittedName>
        <fullName evidence="1">Uncharacterized protein</fullName>
    </submittedName>
</protein>
<dbReference type="EMBL" id="JACGCI010000068">
    <property type="protein sequence ID" value="KAF6748834.1"/>
    <property type="molecule type" value="Genomic_DNA"/>
</dbReference>
<accession>A0A8H6M0J2</accession>
<evidence type="ECO:0000313" key="1">
    <source>
        <dbReference type="EMBL" id="KAF6748834.1"/>
    </source>
</evidence>
<proteinExistence type="predicted"/>
<dbReference type="OrthoDB" id="1750432at2759"/>
<reference evidence="1 2" key="1">
    <citation type="submission" date="2020-07" db="EMBL/GenBank/DDBJ databases">
        <title>Comparative genomics of pyrophilous fungi reveals a link between fire events and developmental genes.</title>
        <authorList>
            <consortium name="DOE Joint Genome Institute"/>
            <person name="Steindorff A.S."/>
            <person name="Carver A."/>
            <person name="Calhoun S."/>
            <person name="Stillman K."/>
            <person name="Liu H."/>
            <person name="Lipzen A."/>
            <person name="Pangilinan J."/>
            <person name="Labutti K."/>
            <person name="Bruns T.D."/>
            <person name="Grigoriev I.V."/>
        </authorList>
    </citation>
    <scope>NUCLEOTIDE SEQUENCE [LARGE SCALE GENOMIC DNA]</scope>
    <source>
        <strain evidence="1 2">CBS 144469</strain>
    </source>
</reference>
<gene>
    <name evidence="1" type="ORF">DFP72DRAFT_554486</name>
</gene>
<comment type="caution">
    <text evidence="1">The sequence shown here is derived from an EMBL/GenBank/DDBJ whole genome shotgun (WGS) entry which is preliminary data.</text>
</comment>
<dbReference type="Proteomes" id="UP000521943">
    <property type="component" value="Unassembled WGS sequence"/>
</dbReference>
<evidence type="ECO:0000313" key="2">
    <source>
        <dbReference type="Proteomes" id="UP000521943"/>
    </source>
</evidence>